<proteinExistence type="predicted"/>
<feature type="transmembrane region" description="Helical" evidence="6">
    <location>
        <begin position="6"/>
        <end position="31"/>
    </location>
</feature>
<dbReference type="GO" id="GO:0016491">
    <property type="term" value="F:oxidoreductase activity"/>
    <property type="evidence" value="ECO:0007669"/>
    <property type="project" value="InterPro"/>
</dbReference>
<feature type="transmembrane region" description="Helical" evidence="6">
    <location>
        <begin position="193"/>
        <end position="224"/>
    </location>
</feature>
<feature type="transmembrane region" description="Helical" evidence="6">
    <location>
        <begin position="236"/>
        <end position="257"/>
    </location>
</feature>
<comment type="subcellular location">
    <subcellularLocation>
        <location evidence="1">Cell membrane</location>
        <topology evidence="1">Multi-pass membrane protein</topology>
    </subcellularLocation>
</comment>
<keyword evidence="9" id="KW-1185">Reference proteome</keyword>
<evidence type="ECO:0000256" key="2">
    <source>
        <dbReference type="ARBA" id="ARBA00022475"/>
    </source>
</evidence>
<dbReference type="Pfam" id="PF00578">
    <property type="entry name" value="AhpC-TSA"/>
    <property type="match status" value="1"/>
</dbReference>
<feature type="transmembrane region" description="Helical" evidence="6">
    <location>
        <begin position="90"/>
        <end position="114"/>
    </location>
</feature>
<reference evidence="8 9" key="1">
    <citation type="submission" date="2018-06" db="EMBL/GenBank/DDBJ databases">
        <authorList>
            <consortium name="Pathogen Informatics"/>
            <person name="Doyle S."/>
        </authorList>
    </citation>
    <scope>NUCLEOTIDE SEQUENCE [LARGE SCALE GENOMIC DNA]</scope>
    <source>
        <strain evidence="8 9">NCTC9935</strain>
    </source>
</reference>
<accession>A0A2X0UD83</accession>
<dbReference type="GeneID" id="93758039"/>
<feature type="domain" description="Thioredoxin" evidence="7">
    <location>
        <begin position="255"/>
        <end position="442"/>
    </location>
</feature>
<dbReference type="InterPro" id="IPR000866">
    <property type="entry name" value="AhpC/TSA"/>
</dbReference>
<evidence type="ECO:0000256" key="3">
    <source>
        <dbReference type="ARBA" id="ARBA00022692"/>
    </source>
</evidence>
<dbReference type="Gene3D" id="3.40.30.10">
    <property type="entry name" value="Glutaredoxin"/>
    <property type="match status" value="1"/>
</dbReference>
<dbReference type="EMBL" id="UAPR01000002">
    <property type="protein sequence ID" value="SPT55078.1"/>
    <property type="molecule type" value="Genomic_DNA"/>
</dbReference>
<dbReference type="SUPFAM" id="SSF52833">
    <property type="entry name" value="Thioredoxin-like"/>
    <property type="match status" value="1"/>
</dbReference>
<dbReference type="GO" id="GO:0016209">
    <property type="term" value="F:antioxidant activity"/>
    <property type="evidence" value="ECO:0007669"/>
    <property type="project" value="InterPro"/>
</dbReference>
<keyword evidence="4 6" id="KW-1133">Transmembrane helix</keyword>
<dbReference type="AlphaFoldDB" id="A0A2X0UD83"/>
<dbReference type="STRING" id="1660.APY09_03395"/>
<dbReference type="GO" id="GO:0017004">
    <property type="term" value="P:cytochrome complex assembly"/>
    <property type="evidence" value="ECO:0007669"/>
    <property type="project" value="InterPro"/>
</dbReference>
<dbReference type="InterPro" id="IPR013766">
    <property type="entry name" value="Thioredoxin_domain"/>
</dbReference>
<evidence type="ECO:0000313" key="8">
    <source>
        <dbReference type="EMBL" id="SPT55078.1"/>
    </source>
</evidence>
<dbReference type="InterPro" id="IPR050553">
    <property type="entry name" value="Thioredoxin_ResA/DsbE_sf"/>
</dbReference>
<dbReference type="PROSITE" id="PS51352">
    <property type="entry name" value="THIOREDOXIN_2"/>
    <property type="match status" value="1"/>
</dbReference>
<evidence type="ECO:0000259" key="7">
    <source>
        <dbReference type="PROSITE" id="PS51352"/>
    </source>
</evidence>
<dbReference type="InterPro" id="IPR003834">
    <property type="entry name" value="Cyt_c_assmbl_TM_dom"/>
</dbReference>
<dbReference type="Proteomes" id="UP000250192">
    <property type="component" value="Unassembled WGS sequence"/>
</dbReference>
<keyword evidence="3 6" id="KW-0812">Transmembrane</keyword>
<organism evidence="8 9">
    <name type="scientific">Schaalia odontolytica</name>
    <dbReference type="NCBI Taxonomy" id="1660"/>
    <lineage>
        <taxon>Bacteria</taxon>
        <taxon>Bacillati</taxon>
        <taxon>Actinomycetota</taxon>
        <taxon>Actinomycetes</taxon>
        <taxon>Actinomycetales</taxon>
        <taxon>Actinomycetaceae</taxon>
        <taxon>Schaalia</taxon>
    </lineage>
</organism>
<dbReference type="Pfam" id="PF02683">
    <property type="entry name" value="DsbD_TM"/>
    <property type="match status" value="1"/>
</dbReference>
<keyword evidence="5 6" id="KW-0472">Membrane</keyword>
<dbReference type="OrthoDB" id="9811352at2"/>
<dbReference type="GO" id="GO:0005886">
    <property type="term" value="C:plasma membrane"/>
    <property type="evidence" value="ECO:0007669"/>
    <property type="project" value="UniProtKB-SubCell"/>
</dbReference>
<keyword evidence="2" id="KW-1003">Cell membrane</keyword>
<feature type="transmembrane region" description="Helical" evidence="6">
    <location>
        <begin position="120"/>
        <end position="142"/>
    </location>
</feature>
<evidence type="ECO:0000256" key="5">
    <source>
        <dbReference type="ARBA" id="ARBA00023136"/>
    </source>
</evidence>
<evidence type="ECO:0000256" key="1">
    <source>
        <dbReference type="ARBA" id="ARBA00004651"/>
    </source>
</evidence>
<evidence type="ECO:0000313" key="9">
    <source>
        <dbReference type="Proteomes" id="UP000250192"/>
    </source>
</evidence>
<sequence length="446" mass="45899">MFLLLGLLGGFITGISPCILPVLPALFLGAASGSDSTRTGRGTSSEAGQAGPDPSLFRLAPGVNLGGESATRAQAAVKADGSESVTRRPVLIVLGLVTSFLLITVAGSALLSLLHLPQTLIRWTGIVLLAAVGIGMIVPKVMEVLERPFARLAPRTTGNSAGFGLGLVLGAVFVPCAGPVLTSIIVASNSGQITWHVIGLAVSFAVGVSIPLLIVALAGSGVAARFLKTRQRPLRIAAGVAMIALALGIATDAPAALQRMVPDYTASLQAGTEGACEDGACEPEHEVQASTDFAQCARSGAKDCGTLPAIGASEWLNSLGEPHGTVTLVDFWSSSCVNCAREIPEIERIYEKYKDAGLVVIGVHSPQQAHEREASVVSGAVSRLGITYPVALDPELEAFQAYGANAWPTHYLAGPDGQLRSMGRGTSGLEDQIRALLTEAGASLPD</sequence>
<feature type="transmembrane region" description="Helical" evidence="6">
    <location>
        <begin position="163"/>
        <end position="187"/>
    </location>
</feature>
<name>A0A2X0UD83_9ACTO</name>
<gene>
    <name evidence="8" type="primary">dipZ</name>
    <name evidence="8" type="ORF">NCTC9935_00571</name>
</gene>
<dbReference type="InterPro" id="IPR036249">
    <property type="entry name" value="Thioredoxin-like_sf"/>
</dbReference>
<dbReference type="PANTHER" id="PTHR42852">
    <property type="entry name" value="THIOL:DISULFIDE INTERCHANGE PROTEIN DSBE"/>
    <property type="match status" value="1"/>
</dbReference>
<evidence type="ECO:0000256" key="4">
    <source>
        <dbReference type="ARBA" id="ARBA00022989"/>
    </source>
</evidence>
<evidence type="ECO:0000256" key="6">
    <source>
        <dbReference type="SAM" id="Phobius"/>
    </source>
</evidence>
<dbReference type="RefSeq" id="WP_111823158.1">
    <property type="nucleotide sequence ID" value="NZ_CBDERX010000045.1"/>
</dbReference>
<dbReference type="PANTHER" id="PTHR42852:SF13">
    <property type="entry name" value="PROTEIN DIPZ"/>
    <property type="match status" value="1"/>
</dbReference>
<protein>
    <submittedName>
        <fullName evidence="8">Thiol-disulfide oxidoreductase</fullName>
    </submittedName>
</protein>